<accession>A0A1J0A5L8</accession>
<dbReference type="GO" id="GO:0005737">
    <property type="term" value="C:cytoplasm"/>
    <property type="evidence" value="ECO:0007669"/>
    <property type="project" value="TreeGrafter"/>
</dbReference>
<evidence type="ECO:0000313" key="7">
    <source>
        <dbReference type="EMBL" id="APB31228.1"/>
    </source>
</evidence>
<dbReference type="KEGG" id="vte:BHY08_04925"/>
<dbReference type="AlphaFoldDB" id="A0A1J0A5L8"/>
<dbReference type="PANTHER" id="PTHR13799">
    <property type="entry name" value="NGG1 INTERACTING FACTOR 3"/>
    <property type="match status" value="1"/>
</dbReference>
<dbReference type="SUPFAM" id="SSF102705">
    <property type="entry name" value="NIF3 (NGG1p interacting factor 3)-like"/>
    <property type="match status" value="1"/>
</dbReference>
<dbReference type="InterPro" id="IPR002678">
    <property type="entry name" value="DUF34/NIF3"/>
</dbReference>
<feature type="binding site" evidence="6">
    <location>
        <position position="67"/>
    </location>
    <ligand>
        <name>a divalent metal cation</name>
        <dbReference type="ChEBI" id="CHEBI:60240"/>
        <label>1</label>
    </ligand>
</feature>
<gene>
    <name evidence="7" type="ORF">BHY08_04925</name>
</gene>
<protein>
    <recommendedName>
        <fullName evidence="3 5">GTP cyclohydrolase 1 type 2 homolog</fullName>
    </recommendedName>
</protein>
<evidence type="ECO:0000256" key="4">
    <source>
        <dbReference type="ARBA" id="ARBA00022723"/>
    </source>
</evidence>
<feature type="binding site" evidence="6">
    <location>
        <position position="335"/>
    </location>
    <ligand>
        <name>a divalent metal cation</name>
        <dbReference type="ChEBI" id="CHEBI:60240"/>
        <label>1</label>
    </ligand>
</feature>
<reference evidence="7 8" key="1">
    <citation type="submission" date="2016-09" db="EMBL/GenBank/DDBJ databases">
        <title>Vagococcus teuberi sp. nov., isolated from the Malian artisanal sour milk fene.</title>
        <authorList>
            <person name="Wullschleger S."/>
            <person name="Seifert C."/>
            <person name="Baumgartner S."/>
            <person name="Lacroix C."/>
            <person name="Bonfoh B."/>
            <person name="Stevens M.J."/>
            <person name="Meile L."/>
        </authorList>
    </citation>
    <scope>NUCLEOTIDE SEQUENCE [LARGE SCALE GENOMIC DNA]</scope>
    <source>
        <strain evidence="7 8">DSM 21459</strain>
    </source>
</reference>
<name>A0A1J0A5L8_9ENTE</name>
<dbReference type="InterPro" id="IPR015867">
    <property type="entry name" value="N-reg_PII/ATP_PRibTrfase_C"/>
</dbReference>
<dbReference type="GO" id="GO:0046872">
    <property type="term" value="F:metal ion binding"/>
    <property type="evidence" value="ECO:0007669"/>
    <property type="project" value="UniProtKB-UniRule"/>
</dbReference>
<sequence>MKITGAEFIKQFESVVPLDLAEDSDPVGLHIGTLNKPINRVMMTLDVRPDVVQEAIDKKIDLIVAKHPPIFRPVKHLLVDDFQTKMYADLLKHDIAVYAAHTNMDIVDNGLNDLFCEMLDIDATDYLRQTHEYFYRKLVVYVPTTHAESLREAFGAAGIGAYHDYDYTSFSSHGTGRFRPLEKAQPAIGENNELTSVEEEKIEVMFLPQEYPTVLSIINEYHPYEEPMFDIFPLENISKTYGIGRIGILPQPMPLLDFVEKVKQTFGLNAIRLTTDTKDKQVKTVAICGGSGEKFYKDALKKGADVYITGDVYYHTAHDMMEEGLSVIDPGHYIESVCKKYYVDLFNQWKQQNDWDVTFIESDVNTNPFEII</sequence>
<dbReference type="STRING" id="519472.BHY08_04925"/>
<dbReference type="PIRSF" id="PIRSF037489">
    <property type="entry name" value="UCP037489_NIF3_YqfO"/>
    <property type="match status" value="1"/>
</dbReference>
<evidence type="ECO:0000313" key="8">
    <source>
        <dbReference type="Proteomes" id="UP000191200"/>
    </source>
</evidence>
<evidence type="ECO:0000256" key="6">
    <source>
        <dbReference type="PIRSR" id="PIRSR602678-1"/>
    </source>
</evidence>
<keyword evidence="8" id="KW-1185">Reference proteome</keyword>
<dbReference type="PANTHER" id="PTHR13799:SF14">
    <property type="entry name" value="GTP CYCLOHYDROLASE 1 TYPE 2 HOMOLOG"/>
    <property type="match status" value="1"/>
</dbReference>
<dbReference type="Gene3D" id="3.40.1390.30">
    <property type="entry name" value="NIF3 (NGG1p interacting factor 3)-like"/>
    <property type="match status" value="2"/>
</dbReference>
<evidence type="ECO:0000256" key="5">
    <source>
        <dbReference type="PIRNR" id="PIRNR037489"/>
    </source>
</evidence>
<dbReference type="InterPro" id="IPR017221">
    <property type="entry name" value="DUF34/NIF3_bac"/>
</dbReference>
<evidence type="ECO:0000256" key="2">
    <source>
        <dbReference type="ARBA" id="ARBA00011643"/>
    </source>
</evidence>
<dbReference type="OrthoDB" id="9792792at2"/>
<dbReference type="Pfam" id="PF01784">
    <property type="entry name" value="DUF34_NIF3"/>
    <property type="match status" value="1"/>
</dbReference>
<comment type="subunit">
    <text evidence="2">Homohexamer.</text>
</comment>
<dbReference type="Gene3D" id="3.30.70.120">
    <property type="match status" value="1"/>
</dbReference>
<organism evidence="7 8">
    <name type="scientific">Vagococcus teuberi</name>
    <dbReference type="NCBI Taxonomy" id="519472"/>
    <lineage>
        <taxon>Bacteria</taxon>
        <taxon>Bacillati</taxon>
        <taxon>Bacillota</taxon>
        <taxon>Bacilli</taxon>
        <taxon>Lactobacillales</taxon>
        <taxon>Enterococcaceae</taxon>
        <taxon>Vagococcus</taxon>
    </lineage>
</organism>
<feature type="binding site" evidence="6">
    <location>
        <position position="105"/>
    </location>
    <ligand>
        <name>a divalent metal cation</name>
        <dbReference type="ChEBI" id="CHEBI:60240"/>
        <label>1</label>
    </ligand>
</feature>
<dbReference type="EMBL" id="CP017267">
    <property type="protein sequence ID" value="APB31228.1"/>
    <property type="molecule type" value="Genomic_DNA"/>
</dbReference>
<proteinExistence type="inferred from homology"/>
<feature type="binding site" evidence="6">
    <location>
        <position position="332"/>
    </location>
    <ligand>
        <name>a divalent metal cation</name>
        <dbReference type="ChEBI" id="CHEBI:60240"/>
        <label>1</label>
    </ligand>
</feature>
<dbReference type="Proteomes" id="UP000191200">
    <property type="component" value="Chromosome"/>
</dbReference>
<dbReference type="RefSeq" id="WP_071456815.1">
    <property type="nucleotide sequence ID" value="NZ_CP017267.1"/>
</dbReference>
<evidence type="ECO:0000256" key="1">
    <source>
        <dbReference type="ARBA" id="ARBA00006964"/>
    </source>
</evidence>
<dbReference type="FunFam" id="3.40.1390.30:FF:000001">
    <property type="entry name" value="GTP cyclohydrolase 1 type 2"/>
    <property type="match status" value="1"/>
</dbReference>
<dbReference type="InterPro" id="IPR036069">
    <property type="entry name" value="DUF34/NIF3_sf"/>
</dbReference>
<keyword evidence="4 5" id="KW-0479">Metal-binding</keyword>
<dbReference type="NCBIfam" id="TIGR00486">
    <property type="entry name" value="YbgI_SA1388"/>
    <property type="match status" value="1"/>
</dbReference>
<comment type="similarity">
    <text evidence="1 5">Belongs to the GTP cyclohydrolase I type 2/NIF3 family.</text>
</comment>
<evidence type="ECO:0000256" key="3">
    <source>
        <dbReference type="ARBA" id="ARBA00022112"/>
    </source>
</evidence>